<dbReference type="EMBL" id="AE000782">
    <property type="protein sequence ID" value="AAB89813.1"/>
    <property type="molecule type" value="Genomic_DNA"/>
</dbReference>
<sequence length="127" mass="14884">MSVNCFDGSSFCGKCCYETEMPLTEEDIARIEALGYSRSDFTVKDGEIVRLRNVNGKCFFLDSENRCRIYQHRPEGCRIYPAVFDGRDVIADRFCPKWREVNVENVRKSLLKLIERIYGKEFFEKQS</sequence>
<evidence type="ECO:0000313" key="1">
    <source>
        <dbReference type="EMBL" id="AAB89813.1"/>
    </source>
</evidence>
<keyword evidence="2" id="KW-1185">Reference proteome</keyword>
<dbReference type="STRING" id="224325.AF_1438"/>
<dbReference type="PhylomeDB" id="O28834"/>
<gene>
    <name evidence="1" type="ordered locus">AF_1438</name>
</gene>
<dbReference type="PIR" id="E69429">
    <property type="entry name" value="E69429"/>
</dbReference>
<dbReference type="DNASU" id="1484662"/>
<evidence type="ECO:0000313" key="2">
    <source>
        <dbReference type="Proteomes" id="UP000002199"/>
    </source>
</evidence>
<dbReference type="EnsemblBacteria" id="AAB89813">
    <property type="protein sequence ID" value="AAB89813"/>
    <property type="gene ID" value="AF_1438"/>
</dbReference>
<dbReference type="PaxDb" id="224325-AF_1438"/>
<protein>
    <recommendedName>
        <fullName evidence="3">YkgJ family cysteine cluster protein</fullName>
    </recommendedName>
</protein>
<dbReference type="eggNOG" id="arCOG02579">
    <property type="taxonomic scope" value="Archaea"/>
</dbReference>
<dbReference type="Pfam" id="PF03692">
    <property type="entry name" value="CxxCxxCC"/>
    <property type="match status" value="1"/>
</dbReference>
<proteinExistence type="predicted"/>
<name>O28834_ARCFU</name>
<dbReference type="PANTHER" id="PTHR35866:SF2">
    <property type="entry name" value="YKGJ FAMILY CYSTEINE CLUSTER PROTEIN"/>
    <property type="match status" value="1"/>
</dbReference>
<dbReference type="AlphaFoldDB" id="O28834"/>
<dbReference type="KEGG" id="afu:AF_1438"/>
<organism evidence="1 2">
    <name type="scientific">Archaeoglobus fulgidus (strain ATCC 49558 / DSM 4304 / JCM 9628 / NBRC 100126 / VC-16)</name>
    <dbReference type="NCBI Taxonomy" id="224325"/>
    <lineage>
        <taxon>Archaea</taxon>
        <taxon>Methanobacteriati</taxon>
        <taxon>Methanobacteriota</taxon>
        <taxon>Archaeoglobi</taxon>
        <taxon>Archaeoglobales</taxon>
        <taxon>Archaeoglobaceae</taxon>
        <taxon>Archaeoglobus</taxon>
    </lineage>
</organism>
<dbReference type="InterPro" id="IPR005358">
    <property type="entry name" value="Puta_zinc/iron-chelating_dom"/>
</dbReference>
<dbReference type="HOGENOM" id="CLU_126379_1_0_2"/>
<dbReference type="PANTHER" id="PTHR35866">
    <property type="entry name" value="PUTATIVE-RELATED"/>
    <property type="match status" value="1"/>
</dbReference>
<dbReference type="Proteomes" id="UP000002199">
    <property type="component" value="Chromosome"/>
</dbReference>
<accession>O28834</accession>
<reference evidence="1 2" key="1">
    <citation type="journal article" date="1997" name="Nature">
        <title>The complete genome sequence of the hyperthermophilic, sulphate-reducing archaeon Archaeoglobus fulgidus.</title>
        <authorList>
            <person name="Klenk H.P."/>
            <person name="Clayton R.A."/>
            <person name="Tomb J."/>
            <person name="White O."/>
            <person name="Nelson K.E."/>
            <person name="Ketchum K.A."/>
            <person name="Dodson R.J."/>
            <person name="Gwinn M."/>
            <person name="Hickey E.K."/>
            <person name="Peterson J.D."/>
            <person name="Richardson D.L."/>
            <person name="Kerlavage A.R."/>
            <person name="Graham D.E."/>
            <person name="Kyrpides N.C."/>
            <person name="Fleischmann R.D."/>
            <person name="Quackenbush J."/>
            <person name="Lee N.H."/>
            <person name="Sutton G.G."/>
            <person name="Gill S."/>
            <person name="Kirkness E.F."/>
            <person name="Dougherty B.A."/>
            <person name="McKenney K."/>
            <person name="Adams M.D."/>
            <person name="Loftus B."/>
            <person name="Peterson S."/>
            <person name="Reich C.I."/>
            <person name="McNeil L.K."/>
            <person name="Badger J.H."/>
            <person name="Glodek A."/>
            <person name="Zhou L."/>
            <person name="Overbeek R."/>
            <person name="Gocayne J.D."/>
            <person name="Weidman J.F."/>
            <person name="McDonald L."/>
            <person name="Utterback T."/>
            <person name="Cotton M.D."/>
            <person name="Spriggs T."/>
            <person name="Artiach P."/>
            <person name="Kaine B.P."/>
            <person name="Sykes S.M."/>
            <person name="Sadow P.W."/>
            <person name="D'Andrea K.P."/>
            <person name="Bowman C."/>
            <person name="Fujii C."/>
            <person name="Garland S.A."/>
            <person name="Mason T.M."/>
            <person name="Olsen G.J."/>
            <person name="Fraser C.M."/>
            <person name="Smith H.O."/>
            <person name="Woese C.R."/>
            <person name="Venter J.C."/>
        </authorList>
    </citation>
    <scope>NUCLEOTIDE SEQUENCE [LARGE SCALE GENOMIC DNA]</scope>
    <source>
        <strain evidence="2">ATCC 49558 / DSM 4304 / JCM 9628 / NBRC 100126 / VC-16</strain>
    </source>
</reference>
<evidence type="ECO:0008006" key="3">
    <source>
        <dbReference type="Google" id="ProtNLM"/>
    </source>
</evidence>